<keyword evidence="10" id="KW-0418">Kinase</keyword>
<dbReference type="GO" id="GO:0005886">
    <property type="term" value="C:plasma membrane"/>
    <property type="evidence" value="ECO:0007669"/>
    <property type="project" value="UniProtKB-SubCell"/>
</dbReference>
<dbReference type="GO" id="GO:0000155">
    <property type="term" value="F:phosphorelay sensor kinase activity"/>
    <property type="evidence" value="ECO:0007669"/>
    <property type="project" value="InterPro"/>
</dbReference>
<evidence type="ECO:0000256" key="7">
    <source>
        <dbReference type="ARBA" id="ARBA00022679"/>
    </source>
</evidence>
<dbReference type="SMART" id="SM00388">
    <property type="entry name" value="HisKA"/>
    <property type="match status" value="1"/>
</dbReference>
<evidence type="ECO:0000313" key="20">
    <source>
        <dbReference type="EMBL" id="EPA05391.1"/>
    </source>
</evidence>
<dbReference type="InterPro" id="IPR050351">
    <property type="entry name" value="BphY/WalK/GraS-like"/>
</dbReference>
<dbReference type="GO" id="GO:0030295">
    <property type="term" value="F:protein kinase activator activity"/>
    <property type="evidence" value="ECO:0007669"/>
    <property type="project" value="TreeGrafter"/>
</dbReference>
<evidence type="ECO:0000256" key="14">
    <source>
        <dbReference type="ARBA" id="ARBA00023136"/>
    </source>
</evidence>
<dbReference type="PROSITE" id="PS50112">
    <property type="entry name" value="PAS"/>
    <property type="match status" value="2"/>
</dbReference>
<evidence type="ECO:0000259" key="17">
    <source>
        <dbReference type="PROSITE" id="PS50112"/>
    </source>
</evidence>
<evidence type="ECO:0000256" key="5">
    <source>
        <dbReference type="ARBA" id="ARBA00022475"/>
    </source>
</evidence>
<dbReference type="InterPro" id="IPR036890">
    <property type="entry name" value="HATPase_C_sf"/>
</dbReference>
<dbReference type="GO" id="GO:0005524">
    <property type="term" value="F:ATP binding"/>
    <property type="evidence" value="ECO:0007669"/>
    <property type="project" value="UniProtKB-KW"/>
</dbReference>
<dbReference type="EC" id="2.7.13.3" evidence="4"/>
<accession>S2E7E4</accession>
<dbReference type="Gene3D" id="3.30.565.10">
    <property type="entry name" value="Histidine kinase-like ATPase, C-terminal domain"/>
    <property type="match status" value="1"/>
</dbReference>
<evidence type="ECO:0000259" key="18">
    <source>
        <dbReference type="PROSITE" id="PS50113"/>
    </source>
</evidence>
<dbReference type="SUPFAM" id="SSF47384">
    <property type="entry name" value="Homodimeric domain of signal transducing histidine kinase"/>
    <property type="match status" value="1"/>
</dbReference>
<dbReference type="PANTHER" id="PTHR42878:SF7">
    <property type="entry name" value="SENSOR HISTIDINE KINASE GLRK"/>
    <property type="match status" value="1"/>
</dbReference>
<evidence type="ECO:0000313" key="21">
    <source>
        <dbReference type="Proteomes" id="UP000014065"/>
    </source>
</evidence>
<dbReference type="SMART" id="SM00091">
    <property type="entry name" value="PAS"/>
    <property type="match status" value="2"/>
</dbReference>
<dbReference type="Gene3D" id="1.10.287.130">
    <property type="match status" value="1"/>
</dbReference>
<dbReference type="InterPro" id="IPR003661">
    <property type="entry name" value="HisK_dim/P_dom"/>
</dbReference>
<evidence type="ECO:0000256" key="6">
    <source>
        <dbReference type="ARBA" id="ARBA00022553"/>
    </source>
</evidence>
<dbReference type="SMART" id="SM00304">
    <property type="entry name" value="HAMP"/>
    <property type="match status" value="1"/>
</dbReference>
<keyword evidence="14 15" id="KW-0472">Membrane</keyword>
<feature type="domain" description="HAMP" evidence="19">
    <location>
        <begin position="336"/>
        <end position="388"/>
    </location>
</feature>
<dbReference type="Pfam" id="PF13426">
    <property type="entry name" value="PAS_9"/>
    <property type="match status" value="2"/>
</dbReference>
<keyword evidence="12 15" id="KW-1133">Transmembrane helix</keyword>
<dbReference type="SUPFAM" id="SSF55874">
    <property type="entry name" value="ATPase domain of HSP90 chaperone/DNA topoisomerase II/histidine kinase"/>
    <property type="match status" value="1"/>
</dbReference>
<dbReference type="Gene3D" id="3.30.450.20">
    <property type="entry name" value="PAS domain"/>
    <property type="match status" value="3"/>
</dbReference>
<comment type="catalytic activity">
    <reaction evidence="1">
        <text>ATP + protein L-histidine = ADP + protein N-phospho-L-histidine.</text>
        <dbReference type="EC" id="2.7.13.3"/>
    </reaction>
</comment>
<dbReference type="InterPro" id="IPR000014">
    <property type="entry name" value="PAS"/>
</dbReference>
<dbReference type="CDD" id="cd06225">
    <property type="entry name" value="HAMP"/>
    <property type="match status" value="1"/>
</dbReference>
<dbReference type="PRINTS" id="PR00344">
    <property type="entry name" value="BCTRLSENSOR"/>
</dbReference>
<keyword evidence="13" id="KW-0902">Two-component regulatory system</keyword>
<keyword evidence="8 15" id="KW-0812">Transmembrane</keyword>
<evidence type="ECO:0000256" key="12">
    <source>
        <dbReference type="ARBA" id="ARBA00022989"/>
    </source>
</evidence>
<organism evidence="20 21">
    <name type="scientific">Candidatus Nitrosarchaeum limnium BG20</name>
    <dbReference type="NCBI Taxonomy" id="859192"/>
    <lineage>
        <taxon>Archaea</taxon>
        <taxon>Nitrososphaerota</taxon>
        <taxon>Nitrososphaeria</taxon>
        <taxon>Nitrosopumilales</taxon>
        <taxon>Nitrosopumilaceae</taxon>
        <taxon>Nitrosarchaeum</taxon>
    </lineage>
</organism>
<dbReference type="InterPro" id="IPR001610">
    <property type="entry name" value="PAC"/>
</dbReference>
<evidence type="ECO:0000256" key="4">
    <source>
        <dbReference type="ARBA" id="ARBA00012438"/>
    </source>
</evidence>
<evidence type="ECO:0000256" key="11">
    <source>
        <dbReference type="ARBA" id="ARBA00022840"/>
    </source>
</evidence>
<evidence type="ECO:0000259" key="16">
    <source>
        <dbReference type="PROSITE" id="PS50109"/>
    </source>
</evidence>
<proteinExistence type="predicted"/>
<dbReference type="InterPro" id="IPR003660">
    <property type="entry name" value="HAMP_dom"/>
</dbReference>
<comment type="subcellular location">
    <subcellularLocation>
        <location evidence="3">Cell membrane</location>
    </subcellularLocation>
    <subcellularLocation>
        <location evidence="2">Membrane</location>
        <topology evidence="2">Multi-pass membrane protein</topology>
    </subcellularLocation>
</comment>
<dbReference type="Pfam" id="PF00672">
    <property type="entry name" value="HAMP"/>
    <property type="match status" value="1"/>
</dbReference>
<keyword evidence="5" id="KW-1003">Cell membrane</keyword>
<feature type="transmembrane region" description="Helical" evidence="15">
    <location>
        <begin position="7"/>
        <end position="26"/>
    </location>
</feature>
<keyword evidence="7" id="KW-0808">Transferase</keyword>
<dbReference type="SMART" id="SM00387">
    <property type="entry name" value="HATPase_c"/>
    <property type="match status" value="1"/>
</dbReference>
<evidence type="ECO:0000256" key="3">
    <source>
        <dbReference type="ARBA" id="ARBA00004236"/>
    </source>
</evidence>
<dbReference type="PROSITE" id="PS50885">
    <property type="entry name" value="HAMP"/>
    <property type="match status" value="1"/>
</dbReference>
<feature type="domain" description="PAC" evidence="18">
    <location>
        <begin position="607"/>
        <end position="659"/>
    </location>
</feature>
<dbReference type="InterPro" id="IPR004358">
    <property type="entry name" value="Sig_transdc_His_kin-like_C"/>
</dbReference>
<dbReference type="OrthoDB" id="342253at2157"/>
<name>S2E7E4_9ARCH</name>
<evidence type="ECO:0000256" key="15">
    <source>
        <dbReference type="SAM" id="Phobius"/>
    </source>
</evidence>
<feature type="domain" description="Histidine kinase" evidence="16">
    <location>
        <begin position="677"/>
        <end position="897"/>
    </location>
</feature>
<dbReference type="SUPFAM" id="SSF158472">
    <property type="entry name" value="HAMP domain-like"/>
    <property type="match status" value="1"/>
</dbReference>
<evidence type="ECO:0000256" key="1">
    <source>
        <dbReference type="ARBA" id="ARBA00000085"/>
    </source>
</evidence>
<dbReference type="AlphaFoldDB" id="S2E7E4"/>
<dbReference type="PANTHER" id="PTHR42878">
    <property type="entry name" value="TWO-COMPONENT HISTIDINE KINASE"/>
    <property type="match status" value="1"/>
</dbReference>
<gene>
    <name evidence="20" type="ORF">BG20_I1225</name>
</gene>
<dbReference type="FunFam" id="3.30.565.10:FF:000023">
    <property type="entry name" value="PAS domain-containing sensor histidine kinase"/>
    <property type="match status" value="1"/>
</dbReference>
<dbReference type="CDD" id="cd16922">
    <property type="entry name" value="HATPase_EvgS-ArcB-TorS-like"/>
    <property type="match status" value="1"/>
</dbReference>
<dbReference type="SUPFAM" id="SSF55785">
    <property type="entry name" value="PYP-like sensor domain (PAS domain)"/>
    <property type="match status" value="2"/>
</dbReference>
<dbReference type="SMART" id="SM00086">
    <property type="entry name" value="PAC"/>
    <property type="match status" value="2"/>
</dbReference>
<evidence type="ECO:0000256" key="10">
    <source>
        <dbReference type="ARBA" id="ARBA00022777"/>
    </source>
</evidence>
<keyword evidence="9" id="KW-0547">Nucleotide-binding</keyword>
<evidence type="ECO:0000259" key="19">
    <source>
        <dbReference type="PROSITE" id="PS50885"/>
    </source>
</evidence>
<sequence length="920" mass="104298">MKISHKLIVSYVLIGIIVSTVAFISIDFTKNTLVKSEGEKTINFSNEVGGNLINDIKYRVDEIKELSKNPTIIQEIKKSNSFYDSLHDIKSTIESRDEIWRNNFSEETNFINEVINNPASEALNQKLNFYLNEHENKIYAEIFVTNSYGVNVGETGKTSDYLQSDESWWITARNNGMHISSINYDQSSGVYSLDISQKITDDSGNFIGVIKAVYDSKEFLNILVKSNEHFVSEDIDIYLIDDKKNIIYTTSDHPFSALLLEGFTNNEYGLIDNDSRFVSISDKIKINSDTNTGLAIVIEQDPKKFFSSINSFIFLISVLSLVVTIGIVLLGLLISRSIVLPLRVLSKSSDDLASGILDRRISLDTADEFGELGIKFERMRVLLKSKNEGLQEELKKRSQRLQDYKSAIDKHSLVSITDKNGNIIYVNEKFCDVSKYKAEELIGKNHRILKSTHHPKEFYSGIWSVISKGGVWRGDIKNIAKDGSQYWVKSIIAPLLDDYGDIDEYIAIRTDITEQKRTEEQLSTALASLSHKSSELEKITNALDESAIVAITDNQGRIISVNDKFCEISKYSREELIGKNHRLLKSEFHSHEFFKKLWETISSGKVWTGDIKNKAKDGTYYWVKTSITPLLGHDGKPERYIAIRTDITKQKNTEEQLSISLEENKKVDKLKEEFMTMISHELKTPLTPITLWAGALKDENIMGKLSEEQLEAINTISNAADELTCLVGDIFDSYKLDLNQLKFSHKKIDVDELMNNVYEQSQKICEKKGVILENTSQKMDTMYGDEKRIIQILKNMVNNSVDFVSPNDGKIIINVSEKGDSLIFSVRDNGIGISEENQKHVFKKFYQVDTSTTREHGGSGLGLSICQGLVIGMGGNIWFESKIGEGTVFYFSLPKNKPQIESEFQKEYPNPKISMQNTLN</sequence>
<keyword evidence="11" id="KW-0067">ATP-binding</keyword>
<evidence type="ECO:0000256" key="13">
    <source>
        <dbReference type="ARBA" id="ARBA00023012"/>
    </source>
</evidence>
<dbReference type="NCBIfam" id="TIGR00229">
    <property type="entry name" value="sensory_box"/>
    <property type="match status" value="2"/>
</dbReference>
<dbReference type="PROSITE" id="PS50109">
    <property type="entry name" value="HIS_KIN"/>
    <property type="match status" value="1"/>
</dbReference>
<dbReference type="PATRIC" id="fig|859192.6.peg.1348"/>
<comment type="caution">
    <text evidence="20">The sequence shown here is derived from an EMBL/GenBank/DDBJ whole genome shotgun (WGS) entry which is preliminary data.</text>
</comment>
<protein>
    <recommendedName>
        <fullName evidence="4">histidine kinase</fullName>
        <ecNumber evidence="4">2.7.13.3</ecNumber>
    </recommendedName>
</protein>
<keyword evidence="21" id="KW-1185">Reference proteome</keyword>
<feature type="domain" description="PAS" evidence="17">
    <location>
        <begin position="532"/>
        <end position="580"/>
    </location>
</feature>
<dbReference type="InterPro" id="IPR036097">
    <property type="entry name" value="HisK_dim/P_sf"/>
</dbReference>
<feature type="domain" description="PAC" evidence="18">
    <location>
        <begin position="472"/>
        <end position="524"/>
    </location>
</feature>
<evidence type="ECO:0000256" key="8">
    <source>
        <dbReference type="ARBA" id="ARBA00022692"/>
    </source>
</evidence>
<dbReference type="CDD" id="cd00130">
    <property type="entry name" value="PAS"/>
    <property type="match status" value="2"/>
</dbReference>
<dbReference type="Pfam" id="PF02518">
    <property type="entry name" value="HATPase_c"/>
    <property type="match status" value="1"/>
</dbReference>
<dbReference type="InterPro" id="IPR003594">
    <property type="entry name" value="HATPase_dom"/>
</dbReference>
<dbReference type="CDD" id="cd00082">
    <property type="entry name" value="HisKA"/>
    <property type="match status" value="1"/>
</dbReference>
<dbReference type="CDD" id="cd18773">
    <property type="entry name" value="PDC1_HK_sensor"/>
    <property type="match status" value="1"/>
</dbReference>
<dbReference type="InterPro" id="IPR005467">
    <property type="entry name" value="His_kinase_dom"/>
</dbReference>
<dbReference type="InterPro" id="IPR035965">
    <property type="entry name" value="PAS-like_dom_sf"/>
</dbReference>
<dbReference type="Pfam" id="PF00512">
    <property type="entry name" value="HisKA"/>
    <property type="match status" value="1"/>
</dbReference>
<dbReference type="PROSITE" id="PS50113">
    <property type="entry name" value="PAC"/>
    <property type="match status" value="2"/>
</dbReference>
<dbReference type="RefSeq" id="WP_010192427.1">
    <property type="nucleotide sequence ID" value="NZ_AHJG01000187.1"/>
</dbReference>
<dbReference type="Gene3D" id="6.10.340.10">
    <property type="match status" value="1"/>
</dbReference>
<evidence type="ECO:0000256" key="2">
    <source>
        <dbReference type="ARBA" id="ARBA00004141"/>
    </source>
</evidence>
<evidence type="ECO:0000256" key="9">
    <source>
        <dbReference type="ARBA" id="ARBA00022741"/>
    </source>
</evidence>
<dbReference type="GO" id="GO:0007234">
    <property type="term" value="P:osmosensory signaling via phosphorelay pathway"/>
    <property type="evidence" value="ECO:0007669"/>
    <property type="project" value="TreeGrafter"/>
</dbReference>
<dbReference type="Proteomes" id="UP000014065">
    <property type="component" value="Unassembled WGS sequence"/>
</dbReference>
<keyword evidence="6" id="KW-0597">Phosphoprotein</keyword>
<dbReference type="GO" id="GO:0000156">
    <property type="term" value="F:phosphorelay response regulator activity"/>
    <property type="evidence" value="ECO:0007669"/>
    <property type="project" value="TreeGrafter"/>
</dbReference>
<feature type="transmembrane region" description="Helical" evidence="15">
    <location>
        <begin position="312"/>
        <end position="334"/>
    </location>
</feature>
<dbReference type="EMBL" id="AHJG01000187">
    <property type="protein sequence ID" value="EPA05391.1"/>
    <property type="molecule type" value="Genomic_DNA"/>
</dbReference>
<reference evidence="20 21" key="1">
    <citation type="journal article" date="2012" name="J. Bacteriol.">
        <title>Genome Sequence of "Candidatus Nitrosoarchaeum limnia" BG20, a Low-Salinity Ammonia-Oxidizing Archaeon from the San Francisco Bay Estuary.</title>
        <authorList>
            <person name="Mosier A.C."/>
            <person name="Allen E.E."/>
            <person name="Kim M."/>
            <person name="Ferriera S."/>
            <person name="Francis C.A."/>
        </authorList>
    </citation>
    <scope>NUCLEOTIDE SEQUENCE [LARGE SCALE GENOMIC DNA]</scope>
    <source>
        <strain evidence="20 21">BG20</strain>
    </source>
</reference>
<feature type="domain" description="PAS" evidence="17">
    <location>
        <begin position="414"/>
        <end position="457"/>
    </location>
</feature>
<dbReference type="InterPro" id="IPR000700">
    <property type="entry name" value="PAS-assoc_C"/>
</dbReference>